<comment type="caution">
    <text evidence="7">The sequence shown here is derived from an EMBL/GenBank/DDBJ whole genome shotgun (WGS) entry which is preliminary data.</text>
</comment>
<dbReference type="GO" id="GO:0005886">
    <property type="term" value="C:plasma membrane"/>
    <property type="evidence" value="ECO:0007669"/>
    <property type="project" value="UniProtKB-SubCell"/>
</dbReference>
<evidence type="ECO:0000313" key="8">
    <source>
        <dbReference type="Proteomes" id="UP001065682"/>
    </source>
</evidence>
<keyword evidence="5 6" id="KW-0472">Membrane</keyword>
<feature type="transmembrane region" description="Helical" evidence="6">
    <location>
        <begin position="28"/>
        <end position="50"/>
    </location>
</feature>
<feature type="transmembrane region" description="Helical" evidence="6">
    <location>
        <begin position="62"/>
        <end position="84"/>
    </location>
</feature>
<keyword evidence="8" id="KW-1185">Reference proteome</keyword>
<dbReference type="PANTHER" id="PTHR34584">
    <property type="entry name" value="NA(+)/H(+) ANTIPORTER SUBUNIT E1"/>
    <property type="match status" value="1"/>
</dbReference>
<dbReference type="PANTHER" id="PTHR34584:SF1">
    <property type="entry name" value="NA(+)_H(+) ANTIPORTER SUBUNIT E1"/>
    <property type="match status" value="1"/>
</dbReference>
<evidence type="ECO:0008006" key="9">
    <source>
        <dbReference type="Google" id="ProtNLM"/>
    </source>
</evidence>
<dbReference type="RefSeq" id="WP_315901837.1">
    <property type="nucleotide sequence ID" value="NZ_VHLL01000006.1"/>
</dbReference>
<dbReference type="Pfam" id="PF01899">
    <property type="entry name" value="MNHE"/>
    <property type="match status" value="1"/>
</dbReference>
<proteinExistence type="predicted"/>
<comment type="subcellular location">
    <subcellularLocation>
        <location evidence="1">Cell membrane</location>
        <topology evidence="1">Multi-pass membrane protein</topology>
    </subcellularLocation>
</comment>
<gene>
    <name evidence="7" type="ORF">FKB36_10485</name>
</gene>
<evidence type="ECO:0000256" key="2">
    <source>
        <dbReference type="ARBA" id="ARBA00022475"/>
    </source>
</evidence>
<evidence type="ECO:0000313" key="7">
    <source>
        <dbReference type="EMBL" id="MCT8337899.1"/>
    </source>
</evidence>
<protein>
    <recommendedName>
        <fullName evidence="9">Cation transporter</fullName>
    </recommendedName>
</protein>
<name>A0A9E4ZMK4_9EURY</name>
<evidence type="ECO:0000256" key="1">
    <source>
        <dbReference type="ARBA" id="ARBA00004651"/>
    </source>
</evidence>
<evidence type="ECO:0000256" key="6">
    <source>
        <dbReference type="SAM" id="Phobius"/>
    </source>
</evidence>
<evidence type="ECO:0000256" key="4">
    <source>
        <dbReference type="ARBA" id="ARBA00022989"/>
    </source>
</evidence>
<feature type="transmembrane region" description="Helical" evidence="6">
    <location>
        <begin position="5"/>
        <end position="22"/>
    </location>
</feature>
<dbReference type="Proteomes" id="UP001065682">
    <property type="component" value="Unassembled WGS sequence"/>
</dbReference>
<keyword evidence="2" id="KW-1003">Cell membrane</keyword>
<accession>A0A9E4ZMK4</accession>
<dbReference type="GO" id="GO:0008324">
    <property type="term" value="F:monoatomic cation transmembrane transporter activity"/>
    <property type="evidence" value="ECO:0007669"/>
    <property type="project" value="InterPro"/>
</dbReference>
<dbReference type="InterPro" id="IPR002758">
    <property type="entry name" value="Cation_antiport_E"/>
</dbReference>
<keyword evidence="3 6" id="KW-0812">Transmembrane</keyword>
<keyword evidence="4 6" id="KW-1133">Transmembrane helix</keyword>
<dbReference type="EMBL" id="VHLL01000006">
    <property type="protein sequence ID" value="MCT8337899.1"/>
    <property type="molecule type" value="Genomic_DNA"/>
</dbReference>
<dbReference type="PIRSF" id="PIRSF019239">
    <property type="entry name" value="MrpE"/>
    <property type="match status" value="1"/>
</dbReference>
<sequence length="166" mass="18231">MKGRVLSKVLMFMALFAFWVLLSGYFDAFHLIAGIICAGAVTIMSHELFVPKKGHQVLRKTARFILFIPWLLFEVLLGGLDVAYRVLHPALPIDPSIVIVETSLQSDLAQTTLANAIMLAPGTATIDVEEGRYVVHALTPEFASALTTTDDVTIQERVAAIYEEDA</sequence>
<evidence type="ECO:0000256" key="3">
    <source>
        <dbReference type="ARBA" id="ARBA00022692"/>
    </source>
</evidence>
<evidence type="ECO:0000256" key="5">
    <source>
        <dbReference type="ARBA" id="ARBA00023136"/>
    </source>
</evidence>
<reference evidence="7" key="1">
    <citation type="submission" date="2019-06" db="EMBL/GenBank/DDBJ databases">
        <title>Methanoculleus strain from Tamsui River, Taipei, Taiwan.</title>
        <authorList>
            <person name="You Y.-T."/>
            <person name="Chen S.-C."/>
            <person name="Lai S.-J."/>
            <person name="Lee Y.-C."/>
            <person name="Lai M.-C."/>
        </authorList>
    </citation>
    <scope>NUCLEOTIDE SEQUENCE</scope>
    <source>
        <strain evidence="7">Afa-1</strain>
    </source>
</reference>
<dbReference type="AlphaFoldDB" id="A0A9E4ZMK4"/>
<organism evidence="7 8">
    <name type="scientific">Methanoculleus formosensis</name>
    <dbReference type="NCBI Taxonomy" id="2590886"/>
    <lineage>
        <taxon>Archaea</taxon>
        <taxon>Methanobacteriati</taxon>
        <taxon>Methanobacteriota</taxon>
        <taxon>Stenosarchaea group</taxon>
        <taxon>Methanomicrobia</taxon>
        <taxon>Methanomicrobiales</taxon>
        <taxon>Methanomicrobiaceae</taxon>
        <taxon>Methanoculleus</taxon>
    </lineage>
</organism>